<feature type="compositionally biased region" description="Basic and acidic residues" evidence="1">
    <location>
        <begin position="562"/>
        <end position="577"/>
    </location>
</feature>
<evidence type="ECO:0000313" key="2">
    <source>
        <dbReference type="EMBL" id="CBZ50443.1"/>
    </source>
</evidence>
<feature type="region of interest" description="Disordered" evidence="1">
    <location>
        <begin position="418"/>
        <end position="437"/>
    </location>
</feature>
<dbReference type="EMBL" id="FR823383">
    <property type="protein sequence ID" value="CBZ50443.1"/>
    <property type="molecule type" value="Genomic_DNA"/>
</dbReference>
<dbReference type="InParanoid" id="F0V9L7"/>
<dbReference type="AlphaFoldDB" id="F0V9L7"/>
<feature type="region of interest" description="Disordered" evidence="1">
    <location>
        <begin position="1"/>
        <end position="247"/>
    </location>
</feature>
<organism evidence="2 4">
    <name type="scientific">Neospora caninum (strain Liverpool)</name>
    <dbReference type="NCBI Taxonomy" id="572307"/>
    <lineage>
        <taxon>Eukaryota</taxon>
        <taxon>Sar</taxon>
        <taxon>Alveolata</taxon>
        <taxon>Apicomplexa</taxon>
        <taxon>Conoidasida</taxon>
        <taxon>Coccidia</taxon>
        <taxon>Eucoccidiorida</taxon>
        <taxon>Eimeriorina</taxon>
        <taxon>Sarcocystidae</taxon>
        <taxon>Neospora</taxon>
    </lineage>
</organism>
<dbReference type="PANTHER" id="PTHR40515:SF1">
    <property type="entry name" value="CILIA- AND FLAGELLA-ASSOCIATED PROTEIN 157"/>
    <property type="match status" value="1"/>
</dbReference>
<dbReference type="Proteomes" id="UP000007494">
    <property type="component" value="Chromosome III"/>
</dbReference>
<gene>
    <name evidence="3" type="ORF">BN1204_009120</name>
    <name evidence="2" type="ORF">NCLIV_009120</name>
</gene>
<keyword evidence="4" id="KW-1185">Reference proteome</keyword>
<evidence type="ECO:0000256" key="1">
    <source>
        <dbReference type="SAM" id="MobiDB-lite"/>
    </source>
</evidence>
<evidence type="ECO:0000313" key="4">
    <source>
        <dbReference type="Proteomes" id="UP000007494"/>
    </source>
</evidence>
<evidence type="ECO:0000313" key="3">
    <source>
        <dbReference type="EMBL" id="CEL65052.1"/>
    </source>
</evidence>
<dbReference type="GeneID" id="13441469"/>
<protein>
    <submittedName>
        <fullName evidence="3">Myosin heavy chain, putative</fullName>
    </submittedName>
    <submittedName>
        <fullName evidence="2">Putative myosin heavy chain</fullName>
    </submittedName>
</protein>
<dbReference type="eggNOG" id="ENOG502RPR6">
    <property type="taxonomic scope" value="Eukaryota"/>
</dbReference>
<dbReference type="OrthoDB" id="299625at2759"/>
<feature type="compositionally biased region" description="Basic and acidic residues" evidence="1">
    <location>
        <begin position="151"/>
        <end position="174"/>
    </location>
</feature>
<feature type="compositionally biased region" description="Basic and acidic residues" evidence="1">
    <location>
        <begin position="1"/>
        <end position="10"/>
    </location>
</feature>
<name>F0V9L7_NEOCL</name>
<feature type="compositionally biased region" description="Basic and acidic residues" evidence="1">
    <location>
        <begin position="52"/>
        <end position="72"/>
    </location>
</feature>
<proteinExistence type="predicted"/>
<feature type="compositionally biased region" description="Polar residues" evidence="1">
    <location>
        <begin position="89"/>
        <end position="105"/>
    </location>
</feature>
<feature type="compositionally biased region" description="Low complexity" evidence="1">
    <location>
        <begin position="469"/>
        <end position="487"/>
    </location>
</feature>
<reference evidence="3" key="4">
    <citation type="journal article" date="2015" name="PLoS ONE">
        <title>Comprehensive Evaluation of Toxoplasma gondii VEG and Neospora caninum LIV Genomes with Tachyzoite Stage Transcriptome and Proteome Defines Novel Transcript Features.</title>
        <authorList>
            <person name="Ramaprasad A."/>
            <person name="Mourier T."/>
            <person name="Naeem R."/>
            <person name="Malas T.B."/>
            <person name="Moussa E."/>
            <person name="Panigrahi A."/>
            <person name="Vermont S.J."/>
            <person name="Otto T.D."/>
            <person name="Wastling J."/>
            <person name="Pain A."/>
        </authorList>
    </citation>
    <scope>NUCLEOTIDE SEQUENCE</scope>
    <source>
        <strain evidence="3">Liverpool</strain>
    </source>
</reference>
<feature type="compositionally biased region" description="Acidic residues" evidence="1">
    <location>
        <begin position="11"/>
        <end position="26"/>
    </location>
</feature>
<dbReference type="EMBL" id="LN714477">
    <property type="protein sequence ID" value="CEL65052.1"/>
    <property type="molecule type" value="Genomic_DNA"/>
</dbReference>
<reference evidence="2" key="2">
    <citation type="submission" date="2011-03" db="EMBL/GenBank/DDBJ databases">
        <title>Comparative genomics and transcriptomics of Neospora caninum and Toxoplasma gondii.</title>
        <authorList>
            <person name="Reid A.J."/>
            <person name="Sohal A."/>
            <person name="Harris D."/>
            <person name="Quail M."/>
            <person name="Sanders M."/>
            <person name="Berriman M."/>
            <person name="Wastling J.M."/>
            <person name="Pain A."/>
        </authorList>
    </citation>
    <scope>NUCLEOTIDE SEQUENCE</scope>
    <source>
        <strain evidence="2">Liverpool</strain>
    </source>
</reference>
<feature type="region of interest" description="Disordered" evidence="1">
    <location>
        <begin position="454"/>
        <end position="488"/>
    </location>
</feature>
<feature type="compositionally biased region" description="Polar residues" evidence="1">
    <location>
        <begin position="220"/>
        <end position="236"/>
    </location>
</feature>
<reference evidence="2" key="1">
    <citation type="submission" date="2011-02" db="EMBL/GenBank/DDBJ databases">
        <authorList>
            <person name="Aslett M."/>
        </authorList>
    </citation>
    <scope>NUCLEOTIDE SEQUENCE</scope>
    <source>
        <strain evidence="2">Liverpool</strain>
    </source>
</reference>
<dbReference type="RefSeq" id="XP_003880476.1">
    <property type="nucleotide sequence ID" value="XM_003880427.1"/>
</dbReference>
<sequence>MRDEAERPAVDDMEEAEGDRETDGCSEEAGGNLHEGDDAQSESSALAGNAERATERDDVSDSGSERYRHESETSALPENVDGEDIAHTGSRSSSPESHDNSTVSRRSSDSPAGGSRGRSLELNTAGDADGSSLTGQPEPNSPEARNAPVLREQDERAQTQAADDERARISDGKQNRLGTGADRDEQPEQGMLSSSVPDGQNPSQRGGASEEKANHLFCSKSPTSRFPSDSVPSSAGNRLPSGVPLGEELEVNRRTFLTEKRDGRVEDHVGRPDSRRALFESLKNGPKIREGVERIHGLLDTLDQRVDKLMGDHERDFLLAYRTHMYTIQKQMDYFKQKADEEQTKLLRDVKIRTLEKELNWFMSEALRLDGLCKQYQNDLNKWRDRVEALSEDRTFLEKQVKSCKKQTRALQARLEEFESEHQEVPDGSPVAGELPGREGFAEQGFQIFGRSSHEGAFLPTGSPPGNPTPAASLGPGSSPNAAAPSSFGKECCDRATEFLRNQNARLRTSLEREKRIVMQLRLEQSNRVSEKTDAEDFFLKCCEEVKKEIQIRRTRAVSDASKTRTRETGNKAEDFGRPNGRLPRDLTLQDFLKTDRRRLLELIISNDDVLHTRRMTDGRTLEDRKAGGPPRDGKALWTYRRRKLSK</sequence>
<dbReference type="PANTHER" id="PTHR40515">
    <property type="entry name" value="CILIA- AND FLAGELLA-ASSOCIATED PROTEIN 157"/>
    <property type="match status" value="1"/>
</dbReference>
<reference evidence="4" key="3">
    <citation type="journal article" date="2012" name="PLoS Pathog.">
        <title>Comparative genomics of the apicomplexan parasites Toxoplasma gondii and Neospora caninum: Coccidia differing in host range and transmission strategy.</title>
        <authorList>
            <person name="Reid A.J."/>
            <person name="Vermont S.J."/>
            <person name="Cotton J.A."/>
            <person name="Harris D."/>
            <person name="Hill-Cawthorne G.A."/>
            <person name="Konen-Waisman S."/>
            <person name="Latham S.M."/>
            <person name="Mourier T."/>
            <person name="Norton R."/>
            <person name="Quail M.A."/>
            <person name="Sanders M."/>
            <person name="Shanmugam D."/>
            <person name="Sohal A."/>
            <person name="Wasmuth J.D."/>
            <person name="Brunk B."/>
            <person name="Grigg M.E."/>
            <person name="Howard J.C."/>
            <person name="Parkinson J."/>
            <person name="Roos D.S."/>
            <person name="Trees A.J."/>
            <person name="Berriman M."/>
            <person name="Pain A."/>
            <person name="Wastling J.M."/>
        </authorList>
    </citation>
    <scope>NUCLEOTIDE SEQUENCE [LARGE SCALE GENOMIC DNA]</scope>
    <source>
        <strain evidence="4">Liverpool</strain>
    </source>
</reference>
<dbReference type="VEuPathDB" id="ToxoDB:NCLIV_009120"/>
<feature type="region of interest" description="Disordered" evidence="1">
    <location>
        <begin position="560"/>
        <end position="581"/>
    </location>
</feature>
<accession>F0V9L7</accession>
<dbReference type="OMA" id="NWFMSEA"/>
<feature type="compositionally biased region" description="Polar residues" evidence="1">
    <location>
        <begin position="191"/>
        <end position="206"/>
    </location>
</feature>